<organism evidence="2 3">
    <name type="scientific">Dendrothele bispora (strain CBS 962.96)</name>
    <dbReference type="NCBI Taxonomy" id="1314807"/>
    <lineage>
        <taxon>Eukaryota</taxon>
        <taxon>Fungi</taxon>
        <taxon>Dikarya</taxon>
        <taxon>Basidiomycota</taxon>
        <taxon>Agaricomycotina</taxon>
        <taxon>Agaricomycetes</taxon>
        <taxon>Agaricomycetidae</taxon>
        <taxon>Agaricales</taxon>
        <taxon>Agaricales incertae sedis</taxon>
        <taxon>Dendrothele</taxon>
    </lineage>
</organism>
<name>A0A4S8KIP3_DENBC</name>
<accession>A0A4S8KIP3</accession>
<evidence type="ECO:0000256" key="1">
    <source>
        <dbReference type="SAM" id="MobiDB-lite"/>
    </source>
</evidence>
<evidence type="ECO:0000313" key="3">
    <source>
        <dbReference type="Proteomes" id="UP000297245"/>
    </source>
</evidence>
<proteinExistence type="predicted"/>
<gene>
    <name evidence="2" type="ORF">K435DRAFT_881403</name>
</gene>
<reference evidence="2 3" key="1">
    <citation type="journal article" date="2019" name="Nat. Ecol. Evol.">
        <title>Megaphylogeny resolves global patterns of mushroom evolution.</title>
        <authorList>
            <person name="Varga T."/>
            <person name="Krizsan K."/>
            <person name="Foldi C."/>
            <person name="Dima B."/>
            <person name="Sanchez-Garcia M."/>
            <person name="Sanchez-Ramirez S."/>
            <person name="Szollosi G.J."/>
            <person name="Szarkandi J.G."/>
            <person name="Papp V."/>
            <person name="Albert L."/>
            <person name="Andreopoulos W."/>
            <person name="Angelini C."/>
            <person name="Antonin V."/>
            <person name="Barry K.W."/>
            <person name="Bougher N.L."/>
            <person name="Buchanan P."/>
            <person name="Buyck B."/>
            <person name="Bense V."/>
            <person name="Catcheside P."/>
            <person name="Chovatia M."/>
            <person name="Cooper J."/>
            <person name="Damon W."/>
            <person name="Desjardin D."/>
            <person name="Finy P."/>
            <person name="Geml J."/>
            <person name="Haridas S."/>
            <person name="Hughes K."/>
            <person name="Justo A."/>
            <person name="Karasinski D."/>
            <person name="Kautmanova I."/>
            <person name="Kiss B."/>
            <person name="Kocsube S."/>
            <person name="Kotiranta H."/>
            <person name="LaButti K.M."/>
            <person name="Lechner B.E."/>
            <person name="Liimatainen K."/>
            <person name="Lipzen A."/>
            <person name="Lukacs Z."/>
            <person name="Mihaltcheva S."/>
            <person name="Morgado L.N."/>
            <person name="Niskanen T."/>
            <person name="Noordeloos M.E."/>
            <person name="Ohm R.A."/>
            <person name="Ortiz-Santana B."/>
            <person name="Ovrebo C."/>
            <person name="Racz N."/>
            <person name="Riley R."/>
            <person name="Savchenko A."/>
            <person name="Shiryaev A."/>
            <person name="Soop K."/>
            <person name="Spirin V."/>
            <person name="Szebenyi C."/>
            <person name="Tomsovsky M."/>
            <person name="Tulloss R.E."/>
            <person name="Uehling J."/>
            <person name="Grigoriev I.V."/>
            <person name="Vagvolgyi C."/>
            <person name="Papp T."/>
            <person name="Martin F.M."/>
            <person name="Miettinen O."/>
            <person name="Hibbett D.S."/>
            <person name="Nagy L.G."/>
        </authorList>
    </citation>
    <scope>NUCLEOTIDE SEQUENCE [LARGE SCALE GENOMIC DNA]</scope>
    <source>
        <strain evidence="2 3">CBS 962.96</strain>
    </source>
</reference>
<sequence length="61" mass="6785">MPPQKKWLKKRAENLAGSIKTGLKRAAESCSPKRNRKKQEVGPGNSYEAIHEARVSAPKNL</sequence>
<feature type="region of interest" description="Disordered" evidence="1">
    <location>
        <begin position="14"/>
        <end position="61"/>
    </location>
</feature>
<evidence type="ECO:0000313" key="2">
    <source>
        <dbReference type="EMBL" id="THU75191.1"/>
    </source>
</evidence>
<protein>
    <submittedName>
        <fullName evidence="2">Uncharacterized protein</fullName>
    </submittedName>
</protein>
<dbReference type="AlphaFoldDB" id="A0A4S8KIP3"/>
<dbReference type="Proteomes" id="UP000297245">
    <property type="component" value="Unassembled WGS sequence"/>
</dbReference>
<dbReference type="EMBL" id="ML182702">
    <property type="protein sequence ID" value="THU75191.1"/>
    <property type="molecule type" value="Genomic_DNA"/>
</dbReference>
<keyword evidence="3" id="KW-1185">Reference proteome</keyword>